<evidence type="ECO:0000313" key="3">
    <source>
        <dbReference type="EMBL" id="RNA36655.1"/>
    </source>
</evidence>
<dbReference type="InterPro" id="IPR045478">
    <property type="entry name" value="Exportin-5_C"/>
</dbReference>
<accession>A0A3M7SLU1</accession>
<gene>
    <name evidence="3" type="ORF">BpHYR1_007944</name>
</gene>
<dbReference type="GO" id="GO:0005634">
    <property type="term" value="C:nucleus"/>
    <property type="evidence" value="ECO:0007669"/>
    <property type="project" value="TreeGrafter"/>
</dbReference>
<dbReference type="GO" id="GO:0006611">
    <property type="term" value="P:protein export from nucleus"/>
    <property type="evidence" value="ECO:0007669"/>
    <property type="project" value="InterPro"/>
</dbReference>
<organism evidence="3 4">
    <name type="scientific">Brachionus plicatilis</name>
    <name type="common">Marine rotifer</name>
    <name type="synonym">Brachionus muelleri</name>
    <dbReference type="NCBI Taxonomy" id="10195"/>
    <lineage>
        <taxon>Eukaryota</taxon>
        <taxon>Metazoa</taxon>
        <taxon>Spiralia</taxon>
        <taxon>Gnathifera</taxon>
        <taxon>Rotifera</taxon>
        <taxon>Eurotatoria</taxon>
        <taxon>Monogononta</taxon>
        <taxon>Pseudotrocha</taxon>
        <taxon>Ploima</taxon>
        <taxon>Brachionidae</taxon>
        <taxon>Brachionus</taxon>
    </lineage>
</organism>
<dbReference type="InterPro" id="IPR013598">
    <property type="entry name" value="Exportin-1/Importin-b-like"/>
</dbReference>
<proteinExistence type="predicted"/>
<dbReference type="GO" id="GO:0042565">
    <property type="term" value="C:RNA nuclear export complex"/>
    <property type="evidence" value="ECO:0007669"/>
    <property type="project" value="TreeGrafter"/>
</dbReference>
<reference evidence="3 4" key="1">
    <citation type="journal article" date="2018" name="Sci. Rep.">
        <title>Genomic signatures of local adaptation to the degree of environmental predictability in rotifers.</title>
        <authorList>
            <person name="Franch-Gras L."/>
            <person name="Hahn C."/>
            <person name="Garcia-Roger E.M."/>
            <person name="Carmona M.J."/>
            <person name="Serra M."/>
            <person name="Gomez A."/>
        </authorList>
    </citation>
    <scope>NUCLEOTIDE SEQUENCE [LARGE SCALE GENOMIC DNA]</scope>
    <source>
        <strain evidence="3">HYR1</strain>
    </source>
</reference>
<dbReference type="SUPFAM" id="SSF48371">
    <property type="entry name" value="ARM repeat"/>
    <property type="match status" value="1"/>
</dbReference>
<keyword evidence="4" id="KW-1185">Reference proteome</keyword>
<dbReference type="GO" id="GO:0006405">
    <property type="term" value="P:RNA export from nucleus"/>
    <property type="evidence" value="ECO:0007669"/>
    <property type="project" value="TreeGrafter"/>
</dbReference>
<dbReference type="OrthoDB" id="2215036at2759"/>
<evidence type="ECO:0000259" key="2">
    <source>
        <dbReference type="Pfam" id="PF19273"/>
    </source>
</evidence>
<dbReference type="Pfam" id="PF19273">
    <property type="entry name" value="Exportin-5"/>
    <property type="match status" value="1"/>
</dbReference>
<dbReference type="AlphaFoldDB" id="A0A3M7SLU1"/>
<dbReference type="InterPro" id="IPR016024">
    <property type="entry name" value="ARM-type_fold"/>
</dbReference>
<name>A0A3M7SLU1_BRAPC</name>
<dbReference type="PANTHER" id="PTHR11223:SF3">
    <property type="entry name" value="EXPORTIN-5"/>
    <property type="match status" value="1"/>
</dbReference>
<evidence type="ECO:0000259" key="1">
    <source>
        <dbReference type="Pfam" id="PF08389"/>
    </source>
</evidence>
<dbReference type="InterPro" id="IPR045065">
    <property type="entry name" value="XPO1/5"/>
</dbReference>
<dbReference type="Pfam" id="PF08389">
    <property type="entry name" value="Xpo1"/>
    <property type="match status" value="1"/>
</dbReference>
<dbReference type="GO" id="GO:0005737">
    <property type="term" value="C:cytoplasm"/>
    <property type="evidence" value="ECO:0007669"/>
    <property type="project" value="TreeGrafter"/>
</dbReference>
<dbReference type="GO" id="GO:0003723">
    <property type="term" value="F:RNA binding"/>
    <property type="evidence" value="ECO:0007669"/>
    <property type="project" value="TreeGrafter"/>
</dbReference>
<dbReference type="InterPro" id="IPR011989">
    <property type="entry name" value="ARM-like"/>
</dbReference>
<dbReference type="Gene3D" id="1.25.10.10">
    <property type="entry name" value="Leucine-rich Repeat Variant"/>
    <property type="match status" value="1"/>
</dbReference>
<dbReference type="GO" id="GO:0005049">
    <property type="term" value="F:nuclear export signal receptor activity"/>
    <property type="evidence" value="ECO:0007669"/>
    <property type="project" value="InterPro"/>
</dbReference>
<feature type="domain" description="Exportin-1/Importin-beta-like" evidence="1">
    <location>
        <begin position="106"/>
        <end position="265"/>
    </location>
</feature>
<evidence type="ECO:0000313" key="4">
    <source>
        <dbReference type="Proteomes" id="UP000276133"/>
    </source>
</evidence>
<dbReference type="Proteomes" id="UP000276133">
    <property type="component" value="Unassembled WGS sequence"/>
</dbReference>
<feature type="domain" description="Exportin-5 C-terminal" evidence="2">
    <location>
        <begin position="309"/>
        <end position="1148"/>
    </location>
</feature>
<protein>
    <submittedName>
        <fullName evidence="3">Exportin-5 isoform X4</fullName>
    </submittedName>
</protein>
<sequence>MELELNELVQAWRTCMDGSIREQTVRENAFKYIENFKQTSGNILDIGFYLAFQKDSFELCHFGLQLITHTIKFKWNEFSEHMKQEIKDRLMNMIINLDDNQNIKGPSYLKNSMCLVIIELIRREWPQNWPNLMPDLFDISNKSIEHKKLIFIILKYISEEFIDADSSQTATMPSQRRKDINQYLNQHMHSIFMFYLDNLEHCFHLVNENGSSHLVELTNTCLDSLSHYITWININLILSRNFSVINISLSLLSHESLCINSAKCLIALSSRKGTADERKPLLGMFSDAVLSQLINCVKLCCQNSKFDGLLKYLVQILVAIATQLNFLWSSSDFERPANLSIYLNAAYEFLINENRLYSFEAIQLWNVLLQNQHIQMDKDVHHYVNMIAQALTNTYLLVKFNYASMSEHFDSEEEFNKFCQKYRAELSKMMRNASHLNTQVYFMQVHQWTLKIISQTSCLSPSDQSGFDASSMLYLCWDALVFLWTSLANVLAKHAPDPVKSKLIELLHAAIQLKCLNPNYASFNYSFISSILSLSCENCECHAREAIVKTVFEKLYTDLMVFRTETAKHLHCGAKTKFYLNLRRQLSAVLLTVCKNYSKILFNSFEFIFKSLVQVIDSAETTQMEKGILVQALVHLSNECETNQIQMSLVEHFLVPIKQYFETKSHELTNIESFIGLVGLRDSTNLNALENRKIIFYYVNCLYGFLKCIELKKSQNNEQISSLFVAIFQSLVYLLKSFNQLHSVPNVNKEFLDMTDSCKNLILGMHQEKHGRNHISLSCTSDSIVEQSDKIQMFIYNTYDTLNQLIGLYMTKFKHELLLVDISTNQSYLDFLYKLGDALFASFNDLPSFRVRYLIRYVLKSCLTSIFFDKDLISAHQNSFILKLDELMLEYFLPAILARINQANKLFGHKTEQNYLDMNKELQSQIIEENQYTLMCRDLVDLMRTFLSFSQPGEPKGEETMDENQNQEMLVEHALAKDAHSGHISELAIFLLKNNKIVYQSTILCLFDGLNWPDSYCCVRLLRLSQSLLDKHPIVEQPSEHFALLLNEQISERMFTNCLTALQLHGEHQEIASLLTNLVYTMYEKSPIFYRQVYNRVITQIPNLNSKVYDEFVFKFEKKSSMTGEKAKKDLFKKIIQPIVGKNIGQLHKYDIQIRVLEPLNLNSRKVSADATNGTETNICSLFDPNY</sequence>
<comment type="caution">
    <text evidence="3">The sequence shown here is derived from an EMBL/GenBank/DDBJ whole genome shotgun (WGS) entry which is preliminary data.</text>
</comment>
<dbReference type="PANTHER" id="PTHR11223">
    <property type="entry name" value="EXPORTIN 1/5"/>
    <property type="match status" value="1"/>
</dbReference>
<dbReference type="EMBL" id="REGN01001149">
    <property type="protein sequence ID" value="RNA36655.1"/>
    <property type="molecule type" value="Genomic_DNA"/>
</dbReference>
<dbReference type="STRING" id="10195.A0A3M7SLU1"/>